<evidence type="ECO:0000256" key="3">
    <source>
        <dbReference type="SAM" id="MobiDB-lite"/>
    </source>
</evidence>
<evidence type="ECO:0000313" key="5">
    <source>
        <dbReference type="EMBL" id="QPC42080.1"/>
    </source>
</evidence>
<sequence>MSTDTLTFRPIEDGDIEDVVALWQRCDLTRPWNDPAKDIAFARAQPNADILLGILDGRIAASVMVGHDGHRGIVYYVAVDPDHRRKGLGRQVMQAAEAWLVERGVWKLNLVVRPENEGVRSFYEQLGYEVEPRLNMARRLIDQDTDRDGKGRPAYSSDS</sequence>
<dbReference type="EMBL" id="CP058214">
    <property type="protein sequence ID" value="QPC42080.1"/>
    <property type="molecule type" value="Genomic_DNA"/>
</dbReference>
<dbReference type="CDD" id="cd04301">
    <property type="entry name" value="NAT_SF"/>
    <property type="match status" value="1"/>
</dbReference>
<dbReference type="PANTHER" id="PTHR43877:SF2">
    <property type="entry name" value="AMINOALKYLPHOSPHONATE N-ACETYLTRANSFERASE-RELATED"/>
    <property type="match status" value="1"/>
</dbReference>
<feature type="region of interest" description="Disordered" evidence="3">
    <location>
        <begin position="140"/>
        <end position="159"/>
    </location>
</feature>
<organism evidence="5 6">
    <name type="scientific">Kaustia mangrovi</name>
    <dbReference type="NCBI Taxonomy" id="2593653"/>
    <lineage>
        <taxon>Bacteria</taxon>
        <taxon>Pseudomonadati</taxon>
        <taxon>Pseudomonadota</taxon>
        <taxon>Alphaproteobacteria</taxon>
        <taxon>Hyphomicrobiales</taxon>
        <taxon>Parvibaculaceae</taxon>
        <taxon>Kaustia</taxon>
    </lineage>
</organism>
<dbReference type="Pfam" id="PF00583">
    <property type="entry name" value="Acetyltransf_1"/>
    <property type="match status" value="1"/>
</dbReference>
<dbReference type="InterPro" id="IPR016181">
    <property type="entry name" value="Acyl_CoA_acyltransferase"/>
</dbReference>
<reference evidence="5 6" key="1">
    <citation type="submission" date="2020-06" db="EMBL/GenBank/DDBJ databases">
        <title>Genome sequence of 2 isolates from Red Sea Mangroves.</title>
        <authorList>
            <person name="Sefrji F."/>
            <person name="Michoud G."/>
            <person name="Merlino G."/>
            <person name="Daffonchio D."/>
        </authorList>
    </citation>
    <scope>NUCLEOTIDE SEQUENCE [LARGE SCALE GENOMIC DNA]</scope>
    <source>
        <strain evidence="5 6">R1DC25</strain>
    </source>
</reference>
<feature type="compositionally biased region" description="Basic and acidic residues" evidence="3">
    <location>
        <begin position="140"/>
        <end position="151"/>
    </location>
</feature>
<keyword evidence="6" id="KW-1185">Reference proteome</keyword>
<dbReference type="InterPro" id="IPR050832">
    <property type="entry name" value="Bact_Acetyltransf"/>
</dbReference>
<dbReference type="PROSITE" id="PS51186">
    <property type="entry name" value="GNAT"/>
    <property type="match status" value="1"/>
</dbReference>
<dbReference type="RefSeq" id="WP_213163310.1">
    <property type="nucleotide sequence ID" value="NZ_CP058214.1"/>
</dbReference>
<dbReference type="Proteomes" id="UP000593594">
    <property type="component" value="Chromosome"/>
</dbReference>
<name>A0A7S8C2B7_9HYPH</name>
<dbReference type="AlphaFoldDB" id="A0A7S8C2B7"/>
<keyword evidence="1 5" id="KW-0808">Transferase</keyword>
<dbReference type="InterPro" id="IPR000182">
    <property type="entry name" value="GNAT_dom"/>
</dbReference>
<evidence type="ECO:0000313" key="6">
    <source>
        <dbReference type="Proteomes" id="UP000593594"/>
    </source>
</evidence>
<dbReference type="NCBIfam" id="NF002959">
    <property type="entry name" value="PRK03624.1"/>
    <property type="match status" value="1"/>
</dbReference>
<dbReference type="PANTHER" id="PTHR43877">
    <property type="entry name" value="AMINOALKYLPHOSPHONATE N-ACETYLTRANSFERASE-RELATED-RELATED"/>
    <property type="match status" value="1"/>
</dbReference>
<dbReference type="SUPFAM" id="SSF55729">
    <property type="entry name" value="Acyl-CoA N-acyltransferases (Nat)"/>
    <property type="match status" value="1"/>
</dbReference>
<dbReference type="Gene3D" id="3.40.630.30">
    <property type="match status" value="1"/>
</dbReference>
<evidence type="ECO:0000256" key="2">
    <source>
        <dbReference type="ARBA" id="ARBA00023315"/>
    </source>
</evidence>
<evidence type="ECO:0000259" key="4">
    <source>
        <dbReference type="PROSITE" id="PS51186"/>
    </source>
</evidence>
<feature type="domain" description="N-acetyltransferase" evidence="4">
    <location>
        <begin position="6"/>
        <end position="147"/>
    </location>
</feature>
<dbReference type="GO" id="GO:0016747">
    <property type="term" value="F:acyltransferase activity, transferring groups other than amino-acyl groups"/>
    <property type="evidence" value="ECO:0007669"/>
    <property type="project" value="InterPro"/>
</dbReference>
<dbReference type="EC" id="2.3.1.-" evidence="5"/>
<dbReference type="KEGG" id="kmn:HW532_04770"/>
<gene>
    <name evidence="5" type="ORF">HW532_04770</name>
</gene>
<evidence type="ECO:0000256" key="1">
    <source>
        <dbReference type="ARBA" id="ARBA00022679"/>
    </source>
</evidence>
<keyword evidence="2 5" id="KW-0012">Acyltransferase</keyword>
<proteinExistence type="predicted"/>
<protein>
    <submittedName>
        <fullName evidence="5">GNAT family acetyltransferase</fullName>
        <ecNumber evidence="5">2.3.1.-</ecNumber>
    </submittedName>
</protein>
<accession>A0A7S8C2B7</accession>